<accession>A0ABS0H2Q8</accession>
<evidence type="ECO:0000256" key="1">
    <source>
        <dbReference type="SAM" id="Phobius"/>
    </source>
</evidence>
<keyword evidence="1" id="KW-1133">Transmembrane helix</keyword>
<dbReference type="EMBL" id="JADPUN010000247">
    <property type="protein sequence ID" value="MBF9132739.1"/>
    <property type="molecule type" value="Genomic_DNA"/>
</dbReference>
<feature type="transmembrane region" description="Helical" evidence="1">
    <location>
        <begin position="19"/>
        <end position="36"/>
    </location>
</feature>
<keyword evidence="3" id="KW-1185">Reference proteome</keyword>
<gene>
    <name evidence="2" type="ORF">I0C86_27840</name>
</gene>
<evidence type="ECO:0000313" key="2">
    <source>
        <dbReference type="EMBL" id="MBF9132739.1"/>
    </source>
</evidence>
<comment type="caution">
    <text evidence="2">The sequence shown here is derived from an EMBL/GenBank/DDBJ whole genome shotgun (WGS) entry which is preliminary data.</text>
</comment>
<name>A0ABS0H2Q8_9ACTN</name>
<proteinExistence type="predicted"/>
<keyword evidence="1" id="KW-0472">Membrane</keyword>
<reference evidence="2 3" key="1">
    <citation type="submission" date="2020-11" db="EMBL/GenBank/DDBJ databases">
        <title>A novel isolate from a Black sea contaminated sediment with potential to produce alkanes: Plantactinospora alkalitolerans sp. nov.</title>
        <authorList>
            <person name="Carro L."/>
            <person name="Veyisoglu A."/>
            <person name="Guven K."/>
            <person name="Schumann P."/>
            <person name="Klenk H.-P."/>
            <person name="Sahin N."/>
        </authorList>
    </citation>
    <scope>NUCLEOTIDE SEQUENCE [LARGE SCALE GENOMIC DNA]</scope>
    <source>
        <strain evidence="2 3">S1510</strain>
    </source>
</reference>
<dbReference type="RefSeq" id="WP_196204263.1">
    <property type="nucleotide sequence ID" value="NZ_JADPUN010000247.1"/>
</dbReference>
<keyword evidence="1" id="KW-0812">Transmembrane</keyword>
<feature type="transmembrane region" description="Helical" evidence="1">
    <location>
        <begin position="205"/>
        <end position="233"/>
    </location>
</feature>
<dbReference type="Proteomes" id="UP000638560">
    <property type="component" value="Unassembled WGS sequence"/>
</dbReference>
<evidence type="ECO:0000313" key="3">
    <source>
        <dbReference type="Proteomes" id="UP000638560"/>
    </source>
</evidence>
<sequence>MSPPGAPVGRSDHVSRLDLVMVVVIAVLCLAAGSAAQPKVDFPWDRDGPAAATRHLAAQLVRAQQQAQETQDVRKALSSRLVKEQIDQESDRVALDRAEADQTEKAKKRVVDRDALMAVLRTRLDAAVEAQVVADSAVRVGAEKAKKSERAATHRLSWLTRVSRAVLALLVWTAIVLLLGLQRLVRFRRVRLVHARFAVPGSLAVLVILLAALSLGWVAAALILLVLLAGWVFRPGGQHV</sequence>
<evidence type="ECO:0008006" key="4">
    <source>
        <dbReference type="Google" id="ProtNLM"/>
    </source>
</evidence>
<feature type="transmembrane region" description="Helical" evidence="1">
    <location>
        <begin position="165"/>
        <end position="185"/>
    </location>
</feature>
<protein>
    <recommendedName>
        <fullName evidence="4">DUF4349 domain-containing protein</fullName>
    </recommendedName>
</protein>
<organism evidence="2 3">
    <name type="scientific">Plantactinospora alkalitolerans</name>
    <dbReference type="NCBI Taxonomy" id="2789879"/>
    <lineage>
        <taxon>Bacteria</taxon>
        <taxon>Bacillati</taxon>
        <taxon>Actinomycetota</taxon>
        <taxon>Actinomycetes</taxon>
        <taxon>Micromonosporales</taxon>
        <taxon>Micromonosporaceae</taxon>
        <taxon>Plantactinospora</taxon>
    </lineage>
</organism>